<feature type="transmembrane region" description="Helical" evidence="1">
    <location>
        <begin position="12"/>
        <end position="27"/>
    </location>
</feature>
<sequence length="65" mass="7076">MQKNVGSADKIVRIVLGLGLLSLLFLLEAPMKYLGLIGVVPLLTSLMGWCPLYTLLGMNTCRVRA</sequence>
<dbReference type="Pfam" id="PF11127">
    <property type="entry name" value="YgaP-like_TM"/>
    <property type="match status" value="1"/>
</dbReference>
<dbReference type="InterPro" id="IPR021309">
    <property type="entry name" value="YgaP-like_TM"/>
</dbReference>
<evidence type="ECO:0000256" key="1">
    <source>
        <dbReference type="SAM" id="Phobius"/>
    </source>
</evidence>
<dbReference type="Proteomes" id="UP001499959">
    <property type="component" value="Unassembled WGS sequence"/>
</dbReference>
<keyword evidence="1" id="KW-0812">Transmembrane</keyword>
<evidence type="ECO:0000259" key="2">
    <source>
        <dbReference type="Pfam" id="PF11127"/>
    </source>
</evidence>
<reference evidence="4" key="1">
    <citation type="journal article" date="2019" name="Int. J. Syst. Evol. Microbiol.">
        <title>The Global Catalogue of Microorganisms (GCM) 10K type strain sequencing project: providing services to taxonomists for standard genome sequencing and annotation.</title>
        <authorList>
            <consortium name="The Broad Institute Genomics Platform"/>
            <consortium name="The Broad Institute Genome Sequencing Center for Infectious Disease"/>
            <person name="Wu L."/>
            <person name="Ma J."/>
        </authorList>
    </citation>
    <scope>NUCLEOTIDE SEQUENCE [LARGE SCALE GENOMIC DNA]</scope>
    <source>
        <strain evidence="4">JCM 18204</strain>
    </source>
</reference>
<dbReference type="RefSeq" id="WP_345302810.1">
    <property type="nucleotide sequence ID" value="NZ_BAABJE010000007.1"/>
</dbReference>
<evidence type="ECO:0000313" key="3">
    <source>
        <dbReference type="EMBL" id="GAA4791610.1"/>
    </source>
</evidence>
<accession>A0ABP9B9M0</accession>
<gene>
    <name evidence="3" type="ORF">GCM10023307_16130</name>
</gene>
<name>A0ABP9B9M0_9GAMM</name>
<dbReference type="EMBL" id="BAABJE010000007">
    <property type="protein sequence ID" value="GAA4791610.1"/>
    <property type="molecule type" value="Genomic_DNA"/>
</dbReference>
<feature type="transmembrane region" description="Helical" evidence="1">
    <location>
        <begin position="33"/>
        <end position="56"/>
    </location>
</feature>
<keyword evidence="1" id="KW-1133">Transmembrane helix</keyword>
<organism evidence="3 4">
    <name type="scientific">Lysobacter hankyongensis</name>
    <dbReference type="NCBI Taxonomy" id="1176535"/>
    <lineage>
        <taxon>Bacteria</taxon>
        <taxon>Pseudomonadati</taxon>
        <taxon>Pseudomonadota</taxon>
        <taxon>Gammaproteobacteria</taxon>
        <taxon>Lysobacterales</taxon>
        <taxon>Lysobacteraceae</taxon>
        <taxon>Lysobacter</taxon>
    </lineage>
</organism>
<feature type="domain" description="Inner membrane protein YgaP-like transmembrane" evidence="2">
    <location>
        <begin position="1"/>
        <end position="63"/>
    </location>
</feature>
<protein>
    <submittedName>
        <fullName evidence="3">DUF2892 domain-containing protein</fullName>
    </submittedName>
</protein>
<proteinExistence type="predicted"/>
<keyword evidence="4" id="KW-1185">Reference proteome</keyword>
<comment type="caution">
    <text evidence="3">The sequence shown here is derived from an EMBL/GenBank/DDBJ whole genome shotgun (WGS) entry which is preliminary data.</text>
</comment>
<keyword evidence="1" id="KW-0472">Membrane</keyword>
<evidence type="ECO:0000313" key="4">
    <source>
        <dbReference type="Proteomes" id="UP001499959"/>
    </source>
</evidence>